<dbReference type="Proteomes" id="UP000005870">
    <property type="component" value="Chromosome"/>
</dbReference>
<dbReference type="KEGG" id="psd:DSC_08695"/>
<dbReference type="EMBL" id="CP003093">
    <property type="protein sequence ID" value="AER56389.1"/>
    <property type="molecule type" value="Genomic_DNA"/>
</dbReference>
<dbReference type="InterPro" id="IPR019651">
    <property type="entry name" value="Glutamate_DH_NAD-spec"/>
</dbReference>
<name>G7UVS0_PSEUP</name>
<evidence type="ECO:0000313" key="1">
    <source>
        <dbReference type="EMBL" id="AER56389.1"/>
    </source>
</evidence>
<accession>G7UVS0</accession>
<dbReference type="AlphaFoldDB" id="G7UVS0"/>
<dbReference type="Pfam" id="PF10712">
    <property type="entry name" value="NAD-GH"/>
    <property type="match status" value="1"/>
</dbReference>
<organism evidence="1 2">
    <name type="scientific">Pseudoxanthomonas spadix (strain BD-a59)</name>
    <dbReference type="NCBI Taxonomy" id="1045855"/>
    <lineage>
        <taxon>Bacteria</taxon>
        <taxon>Pseudomonadati</taxon>
        <taxon>Pseudomonadota</taxon>
        <taxon>Gammaproteobacteria</taxon>
        <taxon>Lysobacterales</taxon>
        <taxon>Lysobacteraceae</taxon>
        <taxon>Pseudoxanthomonas</taxon>
    </lineage>
</organism>
<reference evidence="1 2" key="1">
    <citation type="journal article" date="2012" name="J. Bacteriol.">
        <title>Complete Genome Sequence of the BTEX-Degrading Bacterium Pseudoxanthomonas spadix BD-a59.</title>
        <authorList>
            <person name="Lee S.H."/>
            <person name="Jin H.M."/>
            <person name="Lee H.J."/>
            <person name="Kim J.M."/>
            <person name="Jeon C.O."/>
        </authorList>
    </citation>
    <scope>NUCLEOTIDE SEQUENCE [LARGE SCALE GENOMIC DNA]</scope>
    <source>
        <strain evidence="1 2">BD-a59</strain>
    </source>
</reference>
<evidence type="ECO:0000313" key="2">
    <source>
        <dbReference type="Proteomes" id="UP000005870"/>
    </source>
</evidence>
<dbReference type="HOGENOM" id="CLU_009163_1_0_6"/>
<gene>
    <name evidence="1" type="ordered locus">DSC_08695</name>
</gene>
<sequence>MGLLGAGFRTCPLRAGRSGSVERLAGFFQGLGAGFDLGLVVALHRRFQVGQRRLDPADHLAAHLRAMLGDGGAGGVDQGVGLVAHGHQFVELPVLVAVCFGVGDHALDLFVRQARTGLDLDLLLLVGLLVLGRHVQDAVGVDVEGHLDLRQAARRRLDAGQVETGQRLVEAGLLALALQHVHGHGRLVVLGGGEGLRGLGRDGGVLLDDLGEHPAQGLDAQRQRGHIQQQHVLDVTAQHAALDRGAQRHGLVGVDVLARLLAEELGHRCLYLGHAGLAADQDHLADVAGAQAGVVERGAAGLDRLLDQVIDQRFQLGPGQLDVQVLGAGGVSGDVRQIDFGLLRGGQLDLGALGGILQALQGQRILAQVDALVLVELVDQVVDDPGVEVFATQEGVAVGGQHLELLLAVDVGDLDDRHIEGAAAQVIHGDLAVLRIALVQAIGQGRGGGLVDDALDVQACNPAGVLGRLTLAVVEVGRHGNHRLGDGLAQVGLGGLLHLLQHPRGNFLRSHLLAVGGGHPGVAVVMGHDAVGHQVQVLLDFGVGELAPDQALDRIEGVLGVGDRLALGRGAHQHFAVLGIGDDGRRGAVAFGIFDDAGLAAFHDRHARVGRAEVDADDLAHDGDSVSANVGRVGTGVRAG</sequence>
<protein>
    <submittedName>
        <fullName evidence="1">NAD-specific glutamate dehydrogenase</fullName>
    </submittedName>
</protein>
<dbReference type="eggNOG" id="ENOG502Z9JM">
    <property type="taxonomic scope" value="Bacteria"/>
</dbReference>
<keyword evidence="2" id="KW-1185">Reference proteome</keyword>
<proteinExistence type="predicted"/>